<dbReference type="Gene3D" id="1.10.10.60">
    <property type="entry name" value="Homeodomain-like"/>
    <property type="match status" value="1"/>
</dbReference>
<dbReference type="Pfam" id="PF00440">
    <property type="entry name" value="TetR_N"/>
    <property type="match status" value="1"/>
</dbReference>
<keyword evidence="3" id="KW-0804">Transcription</keyword>
<dbReference type="InterPro" id="IPR001647">
    <property type="entry name" value="HTH_TetR"/>
</dbReference>
<dbReference type="GO" id="GO:0003677">
    <property type="term" value="F:DNA binding"/>
    <property type="evidence" value="ECO:0007669"/>
    <property type="project" value="UniProtKB-UniRule"/>
</dbReference>
<dbReference type="AlphaFoldDB" id="A0A1X1D479"/>
<evidence type="ECO:0000313" key="6">
    <source>
        <dbReference type="EMBL" id="ORM71489.1"/>
    </source>
</evidence>
<sequence length="200" mass="21941">MTTNSSVLGRPREFELETAARDAMKVFWDRGYERTSLPDLIAGTGLSRGSLYKAFGDKKGLLLAALDLYMSDGLRETATLLSQPGSATNAIKSSLLRYARLSSGEPGRRGCLVVSLATEMAAYDNDVAEKTGRMFKRLQQLYVGAIIRAQENGELPERNELAMARFLVCQIEGMRVLGKTGASETEMLELVECAMNMLSQ</sequence>
<feature type="domain" description="HTH tetR-type" evidence="5">
    <location>
        <begin position="13"/>
        <end position="73"/>
    </location>
</feature>
<protein>
    <submittedName>
        <fullName evidence="6">TetR family transcriptional regulator</fullName>
    </submittedName>
</protein>
<dbReference type="STRING" id="1076551.HA48_15640"/>
<dbReference type="PANTHER" id="PTHR47506:SF10">
    <property type="entry name" value="TRANSCRIPTIONAL REGULATORY PROTEIN"/>
    <property type="match status" value="1"/>
</dbReference>
<dbReference type="InterPro" id="IPR023772">
    <property type="entry name" value="DNA-bd_HTH_TetR-type_CS"/>
</dbReference>
<dbReference type="SUPFAM" id="SSF48498">
    <property type="entry name" value="Tetracyclin repressor-like, C-terminal domain"/>
    <property type="match status" value="1"/>
</dbReference>
<evidence type="ECO:0000256" key="3">
    <source>
        <dbReference type="ARBA" id="ARBA00023163"/>
    </source>
</evidence>
<dbReference type="RefSeq" id="WP_128602188.1">
    <property type="nucleotide sequence ID" value="NZ_MLFS01000047.1"/>
</dbReference>
<dbReference type="SUPFAM" id="SSF46689">
    <property type="entry name" value="Homeodomain-like"/>
    <property type="match status" value="1"/>
</dbReference>
<reference evidence="6 7" key="1">
    <citation type="journal article" date="2017" name="Antonie Van Leeuwenhoek">
        <title>Phylogenomic resolution of the bacterial genus Pantoea and its relationship with Erwinia and Tatumella.</title>
        <authorList>
            <person name="Palmer M."/>
            <person name="Steenkamp E.T."/>
            <person name="Coetzee M.P."/>
            <person name="Chan W.Y."/>
            <person name="van Zyl E."/>
            <person name="De Maayer P."/>
            <person name="Coutinho T.A."/>
            <person name="Blom J."/>
            <person name="Smits T.H."/>
            <person name="Duffy B."/>
            <person name="Venter S.N."/>
        </authorList>
    </citation>
    <scope>NUCLEOTIDE SEQUENCE [LARGE SCALE GENOMIC DNA]</scope>
    <source>
        <strain evidence="6 7">LMG 26277</strain>
    </source>
</reference>
<dbReference type="Proteomes" id="UP000193104">
    <property type="component" value="Unassembled WGS sequence"/>
</dbReference>
<dbReference type="EMBL" id="MLFS01000047">
    <property type="protein sequence ID" value="ORM71489.1"/>
    <property type="molecule type" value="Genomic_DNA"/>
</dbReference>
<dbReference type="InterPro" id="IPR009057">
    <property type="entry name" value="Homeodomain-like_sf"/>
</dbReference>
<dbReference type="PROSITE" id="PS50977">
    <property type="entry name" value="HTH_TETR_2"/>
    <property type="match status" value="1"/>
</dbReference>
<dbReference type="Pfam" id="PF16925">
    <property type="entry name" value="TetR_C_13"/>
    <property type="match status" value="1"/>
</dbReference>
<keyword evidence="2 4" id="KW-0238">DNA-binding</keyword>
<gene>
    <name evidence="6" type="ORF">HA48_15640</name>
</gene>
<comment type="caution">
    <text evidence="6">The sequence shown here is derived from an EMBL/GenBank/DDBJ whole genome shotgun (WGS) entry which is preliminary data.</text>
</comment>
<evidence type="ECO:0000259" key="5">
    <source>
        <dbReference type="PROSITE" id="PS50977"/>
    </source>
</evidence>
<keyword evidence="7" id="KW-1185">Reference proteome</keyword>
<evidence type="ECO:0000256" key="1">
    <source>
        <dbReference type="ARBA" id="ARBA00023015"/>
    </source>
</evidence>
<dbReference type="InterPro" id="IPR036271">
    <property type="entry name" value="Tet_transcr_reg_TetR-rel_C_sf"/>
</dbReference>
<evidence type="ECO:0000256" key="4">
    <source>
        <dbReference type="PROSITE-ProRule" id="PRU00335"/>
    </source>
</evidence>
<proteinExistence type="predicted"/>
<dbReference type="PROSITE" id="PS01081">
    <property type="entry name" value="HTH_TETR_1"/>
    <property type="match status" value="1"/>
</dbReference>
<evidence type="ECO:0000313" key="7">
    <source>
        <dbReference type="Proteomes" id="UP000193104"/>
    </source>
</evidence>
<dbReference type="InterPro" id="IPR011075">
    <property type="entry name" value="TetR_C"/>
</dbReference>
<dbReference type="PANTHER" id="PTHR47506">
    <property type="entry name" value="TRANSCRIPTIONAL REGULATORY PROTEIN"/>
    <property type="match status" value="1"/>
</dbReference>
<feature type="DNA-binding region" description="H-T-H motif" evidence="4">
    <location>
        <begin position="36"/>
        <end position="55"/>
    </location>
</feature>
<evidence type="ECO:0000256" key="2">
    <source>
        <dbReference type="ARBA" id="ARBA00023125"/>
    </source>
</evidence>
<dbReference type="Gene3D" id="1.10.357.10">
    <property type="entry name" value="Tetracycline Repressor, domain 2"/>
    <property type="match status" value="1"/>
</dbReference>
<name>A0A1X1D479_9GAMM</name>
<organism evidence="6 7">
    <name type="scientific">Pantoea wallisii</name>
    <dbReference type="NCBI Taxonomy" id="1076551"/>
    <lineage>
        <taxon>Bacteria</taxon>
        <taxon>Pseudomonadati</taxon>
        <taxon>Pseudomonadota</taxon>
        <taxon>Gammaproteobacteria</taxon>
        <taxon>Enterobacterales</taxon>
        <taxon>Erwiniaceae</taxon>
        <taxon>Pantoea</taxon>
    </lineage>
</organism>
<keyword evidence="1" id="KW-0805">Transcription regulation</keyword>
<accession>A0A1X1D479</accession>